<dbReference type="PROSITE" id="PS51078">
    <property type="entry name" value="ICLR_ED"/>
    <property type="match status" value="1"/>
</dbReference>
<dbReference type="AlphaFoldDB" id="A0A1L3MEK6"/>
<dbReference type="GO" id="GO:0045892">
    <property type="term" value="P:negative regulation of DNA-templated transcription"/>
    <property type="evidence" value="ECO:0007669"/>
    <property type="project" value="TreeGrafter"/>
</dbReference>
<dbReference type="PANTHER" id="PTHR30136:SF24">
    <property type="entry name" value="HTH-TYPE TRANSCRIPTIONAL REPRESSOR ALLR"/>
    <property type="match status" value="1"/>
</dbReference>
<dbReference type="RefSeq" id="WP_072623926.1">
    <property type="nucleotide sequence ID" value="NZ_CP013290.1"/>
</dbReference>
<dbReference type="InterPro" id="IPR005471">
    <property type="entry name" value="Tscrpt_reg_IclR_N"/>
</dbReference>
<dbReference type="Pfam" id="PF09339">
    <property type="entry name" value="HTH_IclR"/>
    <property type="match status" value="1"/>
</dbReference>
<feature type="domain" description="IclR-ED" evidence="4">
    <location>
        <begin position="77"/>
        <end position="259"/>
    </location>
</feature>
<proteinExistence type="predicted"/>
<dbReference type="SMART" id="SM00346">
    <property type="entry name" value="HTH_ICLR"/>
    <property type="match status" value="1"/>
</dbReference>
<name>A0A1L3MEK6_9MICO</name>
<evidence type="ECO:0000256" key="2">
    <source>
        <dbReference type="ARBA" id="ARBA00023125"/>
    </source>
</evidence>
<evidence type="ECO:0000256" key="1">
    <source>
        <dbReference type="ARBA" id="ARBA00023015"/>
    </source>
</evidence>
<dbReference type="GO" id="GO:0003677">
    <property type="term" value="F:DNA binding"/>
    <property type="evidence" value="ECO:0007669"/>
    <property type="project" value="UniProtKB-KW"/>
</dbReference>
<evidence type="ECO:0000313" key="5">
    <source>
        <dbReference type="EMBL" id="APH00762.1"/>
    </source>
</evidence>
<dbReference type="KEGG" id="jte:ASJ30_03785"/>
<protein>
    <recommendedName>
        <fullName evidence="4">IclR-ED domain-containing protein</fullName>
    </recommendedName>
</protein>
<dbReference type="Proteomes" id="UP000182938">
    <property type="component" value="Chromosome"/>
</dbReference>
<keyword evidence="1" id="KW-0805">Transcription regulation</keyword>
<organism evidence="5 6">
    <name type="scientific">Janibacter indicus</name>
    <dbReference type="NCBI Taxonomy" id="857417"/>
    <lineage>
        <taxon>Bacteria</taxon>
        <taxon>Bacillati</taxon>
        <taxon>Actinomycetota</taxon>
        <taxon>Actinomycetes</taxon>
        <taxon>Micrococcales</taxon>
        <taxon>Intrasporangiaceae</taxon>
        <taxon>Janibacter</taxon>
    </lineage>
</organism>
<keyword evidence="3" id="KW-0804">Transcription</keyword>
<gene>
    <name evidence="5" type="ORF">ASJ30_03785</name>
</gene>
<evidence type="ECO:0000256" key="3">
    <source>
        <dbReference type="ARBA" id="ARBA00023163"/>
    </source>
</evidence>
<dbReference type="Gene3D" id="1.10.10.10">
    <property type="entry name" value="Winged helix-like DNA-binding domain superfamily/Winged helix DNA-binding domain"/>
    <property type="match status" value="1"/>
</dbReference>
<dbReference type="Pfam" id="PF01614">
    <property type="entry name" value="IclR_C"/>
    <property type="match status" value="1"/>
</dbReference>
<dbReference type="InterPro" id="IPR014757">
    <property type="entry name" value="Tscrpt_reg_IclR_C"/>
</dbReference>
<keyword evidence="2" id="KW-0238">DNA-binding</keyword>
<dbReference type="InterPro" id="IPR036390">
    <property type="entry name" value="WH_DNA-bd_sf"/>
</dbReference>
<evidence type="ECO:0000313" key="6">
    <source>
        <dbReference type="Proteomes" id="UP000182938"/>
    </source>
</evidence>
<dbReference type="GO" id="GO:0003700">
    <property type="term" value="F:DNA-binding transcription factor activity"/>
    <property type="evidence" value="ECO:0007669"/>
    <property type="project" value="TreeGrafter"/>
</dbReference>
<dbReference type="InterPro" id="IPR036388">
    <property type="entry name" value="WH-like_DNA-bd_sf"/>
</dbReference>
<reference evidence="5 6" key="1">
    <citation type="submission" date="2015-11" db="EMBL/GenBank/DDBJ databases">
        <authorList>
            <person name="Zhang Y."/>
            <person name="Guo Z."/>
        </authorList>
    </citation>
    <scope>NUCLEOTIDE SEQUENCE [LARGE SCALE GENOMIC DNA]</scope>
    <source>
        <strain evidence="5 6">YFY001</strain>
    </source>
</reference>
<dbReference type="InterPro" id="IPR050707">
    <property type="entry name" value="HTH_MetabolicPath_Reg"/>
</dbReference>
<dbReference type="SUPFAM" id="SSF46785">
    <property type="entry name" value="Winged helix' DNA-binding domain"/>
    <property type="match status" value="1"/>
</dbReference>
<evidence type="ECO:0000259" key="4">
    <source>
        <dbReference type="PROSITE" id="PS51078"/>
    </source>
</evidence>
<dbReference type="PANTHER" id="PTHR30136">
    <property type="entry name" value="HELIX-TURN-HELIX TRANSCRIPTIONAL REGULATOR, ICLR FAMILY"/>
    <property type="match status" value="1"/>
</dbReference>
<dbReference type="InterPro" id="IPR029016">
    <property type="entry name" value="GAF-like_dom_sf"/>
</dbReference>
<keyword evidence="6" id="KW-1185">Reference proteome</keyword>
<dbReference type="Gene3D" id="3.30.450.40">
    <property type="match status" value="1"/>
</dbReference>
<dbReference type="EMBL" id="CP013290">
    <property type="protein sequence ID" value="APH00762.1"/>
    <property type="molecule type" value="Genomic_DNA"/>
</dbReference>
<accession>A0A1L3MEK6</accession>
<dbReference type="SUPFAM" id="SSF55781">
    <property type="entry name" value="GAF domain-like"/>
    <property type="match status" value="1"/>
</dbReference>
<sequence length="263" mass="28440">MTAVAAQHVGHDATGLRSVSISTRVIGCFASHEELGPTQVARELDIAKSTAHEMLVALATGGLLERAPRGRYRLSLQLFDYGQLVLDRLPIRRVARPELLALHRRVEETVQLGLPAGGRVVYVERFDCGSLPEEASVEWMRKVNGFASSSGRVLAAFDEDIAEATLALPRTRYTPRTITDTARLRQILAIARERGWVCTSEERAVGLTSMSAPVFAASGRVSAAVSIVGRTRALTGTRGEFMLRSLVVSAQRISGELAACGND</sequence>